<dbReference type="PANTHER" id="PTHR43820">
    <property type="entry name" value="HIGH-AFFINITY BRANCHED-CHAIN AMINO ACID TRANSPORT ATP-BINDING PROTEIN LIVF"/>
    <property type="match status" value="1"/>
</dbReference>
<comment type="caution">
    <text evidence="7">The sequence shown here is derived from an EMBL/GenBank/DDBJ whole genome shotgun (WGS) entry which is preliminary data.</text>
</comment>
<dbReference type="SUPFAM" id="SSF52540">
    <property type="entry name" value="P-loop containing nucleoside triphosphate hydrolases"/>
    <property type="match status" value="1"/>
</dbReference>
<evidence type="ECO:0000313" key="8">
    <source>
        <dbReference type="Proteomes" id="UP001319060"/>
    </source>
</evidence>
<accession>A0ABS2ZCA3</accession>
<dbReference type="InterPro" id="IPR017871">
    <property type="entry name" value="ABC_transporter-like_CS"/>
</dbReference>
<dbReference type="GO" id="GO:0005524">
    <property type="term" value="F:ATP binding"/>
    <property type="evidence" value="ECO:0007669"/>
    <property type="project" value="UniProtKB-KW"/>
</dbReference>
<comment type="similarity">
    <text evidence="1">Belongs to the ABC transporter superfamily.</text>
</comment>
<evidence type="ECO:0000256" key="1">
    <source>
        <dbReference type="ARBA" id="ARBA00005417"/>
    </source>
</evidence>
<keyword evidence="8" id="KW-1185">Reference proteome</keyword>
<dbReference type="PROSITE" id="PS50893">
    <property type="entry name" value="ABC_TRANSPORTER_2"/>
    <property type="match status" value="1"/>
</dbReference>
<dbReference type="SMART" id="SM00382">
    <property type="entry name" value="AAA"/>
    <property type="match status" value="1"/>
</dbReference>
<keyword evidence="2" id="KW-0813">Transport</keyword>
<dbReference type="RefSeq" id="WP_188403007.1">
    <property type="nucleotide sequence ID" value="NZ_BMCE01000002.1"/>
</dbReference>
<dbReference type="CDD" id="cd03224">
    <property type="entry name" value="ABC_TM1139_LivF_branched"/>
    <property type="match status" value="1"/>
</dbReference>
<keyword evidence="4 7" id="KW-0067">ATP-binding</keyword>
<evidence type="ECO:0000256" key="2">
    <source>
        <dbReference type="ARBA" id="ARBA00022448"/>
    </source>
</evidence>
<feature type="domain" description="ABC transporter" evidence="6">
    <location>
        <begin position="2"/>
        <end position="237"/>
    </location>
</feature>
<keyword evidence="3" id="KW-0547">Nucleotide-binding</keyword>
<organism evidence="7 8">
    <name type="scientific">Fictibacillus barbaricus</name>
    <dbReference type="NCBI Taxonomy" id="182136"/>
    <lineage>
        <taxon>Bacteria</taxon>
        <taxon>Bacillati</taxon>
        <taxon>Bacillota</taxon>
        <taxon>Bacilli</taxon>
        <taxon>Bacillales</taxon>
        <taxon>Fictibacillaceae</taxon>
        <taxon>Fictibacillus</taxon>
    </lineage>
</organism>
<name>A0ABS2ZCA3_9BACL</name>
<evidence type="ECO:0000256" key="5">
    <source>
        <dbReference type="ARBA" id="ARBA00022970"/>
    </source>
</evidence>
<evidence type="ECO:0000259" key="6">
    <source>
        <dbReference type="PROSITE" id="PS50893"/>
    </source>
</evidence>
<dbReference type="Gene3D" id="3.40.50.300">
    <property type="entry name" value="P-loop containing nucleotide triphosphate hydrolases"/>
    <property type="match status" value="1"/>
</dbReference>
<proteinExistence type="inferred from homology"/>
<evidence type="ECO:0000256" key="3">
    <source>
        <dbReference type="ARBA" id="ARBA00022741"/>
    </source>
</evidence>
<dbReference type="PROSITE" id="PS00211">
    <property type="entry name" value="ABC_TRANSPORTER_1"/>
    <property type="match status" value="1"/>
</dbReference>
<dbReference type="InterPro" id="IPR003593">
    <property type="entry name" value="AAA+_ATPase"/>
</dbReference>
<dbReference type="EMBL" id="JAFHKS010000042">
    <property type="protein sequence ID" value="MBN3545386.1"/>
    <property type="molecule type" value="Genomic_DNA"/>
</dbReference>
<gene>
    <name evidence="7" type="ORF">JYA64_08770</name>
</gene>
<dbReference type="PANTHER" id="PTHR43820:SF4">
    <property type="entry name" value="HIGH-AFFINITY BRANCHED-CHAIN AMINO ACID TRANSPORT ATP-BINDING PROTEIN LIVF"/>
    <property type="match status" value="1"/>
</dbReference>
<reference evidence="7 8" key="1">
    <citation type="submission" date="2021-01" db="EMBL/GenBank/DDBJ databases">
        <title>Genome Sequencing of Type Strains.</title>
        <authorList>
            <person name="Lemaire J.F."/>
            <person name="Inderbitzin P."/>
            <person name="Collins S.B."/>
            <person name="Wespe N."/>
            <person name="Knight-Connoni V."/>
        </authorList>
    </citation>
    <scope>NUCLEOTIDE SEQUENCE [LARGE SCALE GENOMIC DNA]</scope>
    <source>
        <strain evidence="7 8">DSM 14730</strain>
    </source>
</reference>
<keyword evidence="5" id="KW-0029">Amino-acid transport</keyword>
<dbReference type="InterPro" id="IPR027417">
    <property type="entry name" value="P-loop_NTPase"/>
</dbReference>
<evidence type="ECO:0000313" key="7">
    <source>
        <dbReference type="EMBL" id="MBN3545386.1"/>
    </source>
</evidence>
<protein>
    <submittedName>
        <fullName evidence="7">ABC transporter ATP-binding protein</fullName>
    </submittedName>
</protein>
<dbReference type="Proteomes" id="UP001319060">
    <property type="component" value="Unassembled WGS sequence"/>
</dbReference>
<dbReference type="InterPro" id="IPR052156">
    <property type="entry name" value="BCAA_Transport_ATP-bd_LivF"/>
</dbReference>
<dbReference type="InterPro" id="IPR003439">
    <property type="entry name" value="ABC_transporter-like_ATP-bd"/>
</dbReference>
<dbReference type="Pfam" id="PF00005">
    <property type="entry name" value="ABC_tran"/>
    <property type="match status" value="1"/>
</dbReference>
<sequence>MISVHNLSVNHGHLKIIKEISFSVGKGEIVSIVGANGAGKSTLLGGIAGIYSPAAGSIQMEDEELAKKSPVDIVRKGVTLVPERRQIFDGLTVEDNLILGSYHRYSKEKKQCLQDLEMVYAYFPKLAAMKSRLGGLLSGGEQQMLAIGRGLMAKPKLLMLDEPSLGLAPLIVREIMNILVQLRNITSTSILLVEQNIKAALSISDRGFVLERGSIVLEGEAKSLLQNQSIKDAYLGASPSLQE</sequence>
<evidence type="ECO:0000256" key="4">
    <source>
        <dbReference type="ARBA" id="ARBA00022840"/>
    </source>
</evidence>